<evidence type="ECO:0000256" key="6">
    <source>
        <dbReference type="ARBA" id="ARBA00023002"/>
    </source>
</evidence>
<dbReference type="STRING" id="407022.SAMN05661044_04105"/>
<evidence type="ECO:0000313" key="12">
    <source>
        <dbReference type="EMBL" id="SEM04396.1"/>
    </source>
</evidence>
<evidence type="ECO:0000259" key="10">
    <source>
        <dbReference type="Pfam" id="PF07992"/>
    </source>
</evidence>
<comment type="catalytic activity">
    <reaction evidence="8">
        <text>a quinone + NADH + H(+) = a quinol + NAD(+)</text>
        <dbReference type="Rhea" id="RHEA:46160"/>
        <dbReference type="ChEBI" id="CHEBI:15378"/>
        <dbReference type="ChEBI" id="CHEBI:24646"/>
        <dbReference type="ChEBI" id="CHEBI:57540"/>
        <dbReference type="ChEBI" id="CHEBI:57945"/>
        <dbReference type="ChEBI" id="CHEBI:132124"/>
        <dbReference type="EC" id="1.6.5.9"/>
    </reaction>
</comment>
<dbReference type="PRINTS" id="PR00411">
    <property type="entry name" value="PNDRDTASEI"/>
</dbReference>
<gene>
    <name evidence="12" type="ORF">SAMN05661044_04105</name>
</gene>
<keyword evidence="13" id="KW-1185">Reference proteome</keyword>
<dbReference type="InterPro" id="IPR036188">
    <property type="entry name" value="FAD/NAD-bd_sf"/>
</dbReference>
<proteinExistence type="inferred from homology"/>
<evidence type="ECO:0000256" key="5">
    <source>
        <dbReference type="ARBA" id="ARBA00022946"/>
    </source>
</evidence>
<comment type="similarity">
    <text evidence="1">Belongs to the NADH dehydrogenase family.</text>
</comment>
<keyword evidence="9" id="KW-0472">Membrane</keyword>
<dbReference type="InterPro" id="IPR054585">
    <property type="entry name" value="NDH2-like_C"/>
</dbReference>
<name>A0A1H7V5C6_OLID1</name>
<protein>
    <recommendedName>
        <fullName evidence="2">NADH:ubiquinone reductase (non-electrogenic)</fullName>
        <ecNumber evidence="2">1.6.5.9</ecNumber>
    </recommendedName>
</protein>
<keyword evidence="9" id="KW-1133">Transmembrane helix</keyword>
<evidence type="ECO:0000256" key="2">
    <source>
        <dbReference type="ARBA" id="ARBA00012637"/>
    </source>
</evidence>
<dbReference type="RefSeq" id="WP_093328182.1">
    <property type="nucleotide sequence ID" value="NZ_FOAF01000006.1"/>
</dbReference>
<dbReference type="OrthoDB" id="9781621at2"/>
<keyword evidence="9" id="KW-0812">Transmembrane</keyword>
<dbReference type="Proteomes" id="UP000199421">
    <property type="component" value="Unassembled WGS sequence"/>
</dbReference>
<dbReference type="Pfam" id="PF22366">
    <property type="entry name" value="NDH2_C"/>
    <property type="match status" value="1"/>
</dbReference>
<dbReference type="Pfam" id="PF07992">
    <property type="entry name" value="Pyr_redox_2"/>
    <property type="match status" value="1"/>
</dbReference>
<dbReference type="AlphaFoldDB" id="A0A1H7V5C6"/>
<feature type="domain" description="FAD/NAD(P)-binding" evidence="10">
    <location>
        <begin position="1"/>
        <end position="323"/>
    </location>
</feature>
<evidence type="ECO:0000256" key="3">
    <source>
        <dbReference type="ARBA" id="ARBA00022630"/>
    </source>
</evidence>
<keyword evidence="3" id="KW-0285">Flavoprotein</keyword>
<evidence type="ECO:0000259" key="11">
    <source>
        <dbReference type="Pfam" id="PF22366"/>
    </source>
</evidence>
<feature type="domain" description="External alternative NADH-ubiquinone oxidoreductase-like C-terminal" evidence="11">
    <location>
        <begin position="347"/>
        <end position="402"/>
    </location>
</feature>
<dbReference type="InterPro" id="IPR023753">
    <property type="entry name" value="FAD/NAD-binding_dom"/>
</dbReference>
<evidence type="ECO:0000256" key="8">
    <source>
        <dbReference type="ARBA" id="ARBA00047599"/>
    </source>
</evidence>
<reference evidence="13" key="1">
    <citation type="submission" date="2016-10" db="EMBL/GenBank/DDBJ databases">
        <authorList>
            <person name="Varghese N."/>
            <person name="Submissions S."/>
        </authorList>
    </citation>
    <scope>NUCLEOTIDE SEQUENCE [LARGE SCALE GENOMIC DNA]</scope>
    <source>
        <strain evidence="13">DSM 18733</strain>
    </source>
</reference>
<dbReference type="GO" id="GO:0050136">
    <property type="term" value="F:NADH dehydrogenase (quinone) (non-electrogenic) activity"/>
    <property type="evidence" value="ECO:0007669"/>
    <property type="project" value="UniProtKB-EC"/>
</dbReference>
<keyword evidence="6" id="KW-0560">Oxidoreductase</keyword>
<keyword evidence="7" id="KW-0520">NAD</keyword>
<dbReference type="SUPFAM" id="SSF51905">
    <property type="entry name" value="FAD/NAD(P)-binding domain"/>
    <property type="match status" value="2"/>
</dbReference>
<dbReference type="PANTHER" id="PTHR43706:SF47">
    <property type="entry name" value="EXTERNAL NADH-UBIQUINONE OXIDOREDUCTASE 1, MITOCHONDRIAL-RELATED"/>
    <property type="match status" value="1"/>
</dbReference>
<dbReference type="EMBL" id="FOAF01000006">
    <property type="protein sequence ID" value="SEM04396.1"/>
    <property type="molecule type" value="Genomic_DNA"/>
</dbReference>
<sequence>MNIVIVGGGFAGMNLAKQLSKDKSLDITLIDKNNYHFFPPLIYQVATAFIETSIITYPFRKMFSRAHNFRFHYGGLESVDTQQKIVSTASGQVSYDYLILAMGTETNYFGMENVEKYAVPMKTIDDAINLRNHILRNGERAAQEQNDEERTKFSTIVISGGGPTGVELAGMLAYMNKKILAKEYPEFSQNGKMRIVLVDMAPTLLGPMSKKSQQEAFDVLQEMGVEVKLNTGVKDYIDGKVLFADGSNIETDTLIWSSGVIAREVPGLPKESITRGRRILVDEYNRVKGLSDVFAIGDICLQTADAAFPNGHPQLAQVAIQQGILLAENLVNLIEKRPLKAFKYNDKGSMAIITKNKAVVDLPKFTFTGWFAWLTWLFIHIIPIAGFRNKIKLVTGWFWSFLTNNPSLRLIIRPLEQQQNSKPVAAEEIPK</sequence>
<organism evidence="12 13">
    <name type="scientific">Olivibacter domesticus</name>
    <name type="common">Pseudosphingobacterium domesticum</name>
    <dbReference type="NCBI Taxonomy" id="407022"/>
    <lineage>
        <taxon>Bacteria</taxon>
        <taxon>Pseudomonadati</taxon>
        <taxon>Bacteroidota</taxon>
        <taxon>Sphingobacteriia</taxon>
        <taxon>Sphingobacteriales</taxon>
        <taxon>Sphingobacteriaceae</taxon>
        <taxon>Olivibacter</taxon>
    </lineage>
</organism>
<keyword evidence="5" id="KW-0809">Transit peptide</keyword>
<dbReference type="Gene3D" id="3.50.50.100">
    <property type="match status" value="1"/>
</dbReference>
<evidence type="ECO:0000256" key="9">
    <source>
        <dbReference type="SAM" id="Phobius"/>
    </source>
</evidence>
<evidence type="ECO:0000313" key="13">
    <source>
        <dbReference type="Proteomes" id="UP000199421"/>
    </source>
</evidence>
<evidence type="ECO:0000256" key="7">
    <source>
        <dbReference type="ARBA" id="ARBA00023027"/>
    </source>
</evidence>
<feature type="transmembrane region" description="Helical" evidence="9">
    <location>
        <begin position="367"/>
        <end position="387"/>
    </location>
</feature>
<dbReference type="PRINTS" id="PR00368">
    <property type="entry name" value="FADPNR"/>
</dbReference>
<dbReference type="EC" id="1.6.5.9" evidence="2"/>
<dbReference type="PANTHER" id="PTHR43706">
    <property type="entry name" value="NADH DEHYDROGENASE"/>
    <property type="match status" value="1"/>
</dbReference>
<evidence type="ECO:0000256" key="4">
    <source>
        <dbReference type="ARBA" id="ARBA00022827"/>
    </source>
</evidence>
<evidence type="ECO:0000256" key="1">
    <source>
        <dbReference type="ARBA" id="ARBA00005272"/>
    </source>
</evidence>
<dbReference type="InterPro" id="IPR045024">
    <property type="entry name" value="NDH-2"/>
</dbReference>
<accession>A0A1H7V5C6</accession>
<keyword evidence="4" id="KW-0274">FAD</keyword>